<evidence type="ECO:0000313" key="1">
    <source>
        <dbReference type="EMBL" id="MCD7458969.1"/>
    </source>
</evidence>
<sequence length="223" mass="24570">VSVDEPNDDASVDMEVNSLLVVKDNEGTILETSDHGEFPRLKNRVHPTKKDIISTGTKEKPASLVTKSSRISTPTSKLIPTSMVISSSQPSMKEVNGVSYQRSSSIHVAQNNKPRSTKSTALTTTIRKSLIMGRLGDKDIIKRAFKASQNSFNQGKSKVDTRYNGSKKRADVVNLEIHGNNLFSNKIKVQLNVFYPSIWNIGLAVRYVVVMLSLVIPKSGSLR</sequence>
<feature type="non-terminal residue" evidence="1">
    <location>
        <position position="1"/>
    </location>
</feature>
<dbReference type="PANTHER" id="PTHR47286:SF2">
    <property type="entry name" value="F3I6.9 PROTEIN"/>
    <property type="match status" value="1"/>
</dbReference>
<accession>A0ABS8SJ85</accession>
<dbReference type="PANTHER" id="PTHR47286">
    <property type="entry name" value="F3I6.9 PROTEIN"/>
    <property type="match status" value="1"/>
</dbReference>
<proteinExistence type="predicted"/>
<comment type="caution">
    <text evidence="1">The sequence shown here is derived from an EMBL/GenBank/DDBJ whole genome shotgun (WGS) entry which is preliminary data.</text>
</comment>
<gene>
    <name evidence="1" type="ORF">HAX54_039720</name>
</gene>
<organism evidence="1 2">
    <name type="scientific">Datura stramonium</name>
    <name type="common">Jimsonweed</name>
    <name type="synonym">Common thornapple</name>
    <dbReference type="NCBI Taxonomy" id="4076"/>
    <lineage>
        <taxon>Eukaryota</taxon>
        <taxon>Viridiplantae</taxon>
        <taxon>Streptophyta</taxon>
        <taxon>Embryophyta</taxon>
        <taxon>Tracheophyta</taxon>
        <taxon>Spermatophyta</taxon>
        <taxon>Magnoliopsida</taxon>
        <taxon>eudicotyledons</taxon>
        <taxon>Gunneridae</taxon>
        <taxon>Pentapetalae</taxon>
        <taxon>asterids</taxon>
        <taxon>lamiids</taxon>
        <taxon>Solanales</taxon>
        <taxon>Solanaceae</taxon>
        <taxon>Solanoideae</taxon>
        <taxon>Datureae</taxon>
        <taxon>Datura</taxon>
    </lineage>
</organism>
<evidence type="ECO:0000313" key="2">
    <source>
        <dbReference type="Proteomes" id="UP000823775"/>
    </source>
</evidence>
<reference evidence="1 2" key="1">
    <citation type="journal article" date="2021" name="BMC Genomics">
        <title>Datura genome reveals duplications of psychoactive alkaloid biosynthetic genes and high mutation rate following tissue culture.</title>
        <authorList>
            <person name="Rajewski A."/>
            <person name="Carter-House D."/>
            <person name="Stajich J."/>
            <person name="Litt A."/>
        </authorList>
    </citation>
    <scope>NUCLEOTIDE SEQUENCE [LARGE SCALE GENOMIC DNA]</scope>
    <source>
        <strain evidence="1">AR-01</strain>
    </source>
</reference>
<keyword evidence="2" id="KW-1185">Reference proteome</keyword>
<protein>
    <submittedName>
        <fullName evidence="1">Uncharacterized protein</fullName>
    </submittedName>
</protein>
<dbReference type="Proteomes" id="UP000823775">
    <property type="component" value="Unassembled WGS sequence"/>
</dbReference>
<name>A0ABS8SJ85_DATST</name>
<dbReference type="EMBL" id="JACEIK010000553">
    <property type="protein sequence ID" value="MCD7458969.1"/>
    <property type="molecule type" value="Genomic_DNA"/>
</dbReference>